<sequence>MSDNHWTVVPRLLLLLLAAAAWPSVLAAQSVCLPAPRLLTTMPMGGKAGTTVDVTITGEHLEDLDELRFSHPKIQATQKLAADGTPLANQYAVTIAPDCPEGIHEARIMTRLGISSSRVFSVGALKETSSTTPNTQLETAMPLEVNSVCNGKMTSKAVDFYTVAAKQGERLIISCAAQGIDSKLKPVLIVADEQGNDLRVERRGGAIDFMPEADGQYVIKVHDLTFSGGPYHFYRLAVQQIPAEAVAPQFAATRNVNAFSWPPANWNDDQIASEQEPNNTAEQVQQITLPCDISGSFYPAADVDAFEFTAKKGDVWWVEVASERLGLPTDPSIVVQRVQGTGDEAALVDVVELTDIPSPIKVSSNGYSYDGPCYNAGSADINGKVDIPEDGVYRLQLTDLFGGTRNDPRNVYRLIIRQAQPDFAVVGWALHMNLRNGDRNALSKPIALRGGATMAMEVIAIRRDGFAGPIELAVDNLPPGVSASGLTIPAGKSRGILLFTAEENAPRGLTSANFVGKAEINGVAVTRNGSMASMAWPVTNAWSEIPSPRLLADFPVSVGGAEVAPLSIAAAQDQVWEVTAGQTLTIPLVHTRRCEFSGPSMSLKTFGHGFEGNAAFDLKLTEDSSEATLDLAKLKPAPGTYTIAFYGSAVAKYSEHPNAVAVAEVALQLAQKEAAEAAKPLTTDEPTTDEEKQAAEAAAKEAAARQKAATAAVAAAEKELQAATKKGAPKDIVDIVVSKPIEIRVVPAVEVTQK</sequence>
<accession>A3ZUT2</accession>
<dbReference type="STRING" id="314230.DSM3645_24205"/>
<evidence type="ECO:0000256" key="2">
    <source>
        <dbReference type="SAM" id="SignalP"/>
    </source>
</evidence>
<evidence type="ECO:0000256" key="1">
    <source>
        <dbReference type="SAM" id="MobiDB-lite"/>
    </source>
</evidence>
<dbReference type="Gene3D" id="2.60.120.380">
    <property type="match status" value="2"/>
</dbReference>
<evidence type="ECO:0000313" key="3">
    <source>
        <dbReference type="EMBL" id="EAQ79668.1"/>
    </source>
</evidence>
<dbReference type="Proteomes" id="UP000004358">
    <property type="component" value="Unassembled WGS sequence"/>
</dbReference>
<protein>
    <submittedName>
        <fullName evidence="3">Probable serine proteinase, subtilase family protein</fullName>
    </submittedName>
</protein>
<dbReference type="RefSeq" id="WP_002652738.1">
    <property type="nucleotide sequence ID" value="NZ_CH672376.1"/>
</dbReference>
<reference evidence="3 4" key="1">
    <citation type="submission" date="2006-02" db="EMBL/GenBank/DDBJ databases">
        <authorList>
            <person name="Amann R."/>
            <person name="Ferriera S."/>
            <person name="Johnson J."/>
            <person name="Kravitz S."/>
            <person name="Halpern A."/>
            <person name="Remington K."/>
            <person name="Beeson K."/>
            <person name="Tran B."/>
            <person name="Rogers Y.-H."/>
            <person name="Friedman R."/>
            <person name="Venter J.C."/>
        </authorList>
    </citation>
    <scope>NUCLEOTIDE SEQUENCE [LARGE SCALE GENOMIC DNA]</scope>
    <source>
        <strain evidence="3 4">DSM 3645</strain>
    </source>
</reference>
<keyword evidence="2" id="KW-0732">Signal</keyword>
<dbReference type="EMBL" id="AANZ01000013">
    <property type="protein sequence ID" value="EAQ79668.1"/>
    <property type="molecule type" value="Genomic_DNA"/>
</dbReference>
<proteinExistence type="predicted"/>
<feature type="region of interest" description="Disordered" evidence="1">
    <location>
        <begin position="677"/>
        <end position="701"/>
    </location>
</feature>
<organism evidence="3 4">
    <name type="scientific">Blastopirellula marina DSM 3645</name>
    <dbReference type="NCBI Taxonomy" id="314230"/>
    <lineage>
        <taxon>Bacteria</taxon>
        <taxon>Pseudomonadati</taxon>
        <taxon>Planctomycetota</taxon>
        <taxon>Planctomycetia</taxon>
        <taxon>Pirellulales</taxon>
        <taxon>Pirellulaceae</taxon>
        <taxon>Blastopirellula</taxon>
    </lineage>
</organism>
<dbReference type="AlphaFoldDB" id="A3ZUT2"/>
<feature type="signal peptide" evidence="2">
    <location>
        <begin position="1"/>
        <end position="27"/>
    </location>
</feature>
<feature type="chain" id="PRO_5002664932" evidence="2">
    <location>
        <begin position="28"/>
        <end position="754"/>
    </location>
</feature>
<comment type="caution">
    <text evidence="3">The sequence shown here is derived from an EMBL/GenBank/DDBJ whole genome shotgun (WGS) entry which is preliminary data.</text>
</comment>
<dbReference type="HOGENOM" id="CLU_369081_0_0_0"/>
<gene>
    <name evidence="3" type="ORF">DSM3645_24205</name>
</gene>
<feature type="compositionally biased region" description="Basic and acidic residues" evidence="1">
    <location>
        <begin position="689"/>
        <end position="701"/>
    </location>
</feature>
<name>A3ZUT2_9BACT</name>
<evidence type="ECO:0000313" key="4">
    <source>
        <dbReference type="Proteomes" id="UP000004358"/>
    </source>
</evidence>
<dbReference type="eggNOG" id="COG3064">
    <property type="taxonomic scope" value="Bacteria"/>
</dbReference>